<keyword evidence="5" id="KW-0648">Protein biosynthesis</keyword>
<sequence>MGIRHQSIRGMHDILPCDTHYLSIIEEEIKKILYNYAYFEIRFPVVEKTELFEKAIGNQTDIINKEMYNFYDKKKKKISLRPEGTVSCIRACIQNNIFYNSKIQKLWYYGPMFRYERPQKGRFRQFYQLGVEYFGLKNIISDYEIIMLTISIWKKLNLLKYLKLEINSIGWTEDRKNFSLDLKKFFKKNKFKLNQYEKNLLYINPIRILDSKNDNTIKLLKSAPLLNNYLNLYSYNRFKKLCDLLNQSKVDYIVNNQLVRGLDYYNDTVFEWKSDLLGAQNTVCAGGRYDALIKYLGGKDNPAIGLAFGIDRLLILKKLFNPIPCNNIFIDINIIFLESIYSVFAIYISQKLRLIWPQLKINTYLKTFKKKKFFSISKQIKSKFLLILNSNSLNINKVLIKNIFNKTKKNISINRIFQNPCIFLK</sequence>
<dbReference type="Pfam" id="PF13393">
    <property type="entry name" value="tRNA-synt_His"/>
    <property type="match status" value="2"/>
</dbReference>
<evidence type="ECO:0000256" key="1">
    <source>
        <dbReference type="ARBA" id="ARBA00008226"/>
    </source>
</evidence>
<feature type="binding site" evidence="6">
    <location>
        <position position="132"/>
    </location>
    <ligand>
        <name>L-histidine</name>
        <dbReference type="ChEBI" id="CHEBI:57595"/>
    </ligand>
</feature>
<dbReference type="InterPro" id="IPR045864">
    <property type="entry name" value="aa-tRNA-synth_II/BPL/LPL"/>
</dbReference>
<dbReference type="OrthoDB" id="9800814at2"/>
<evidence type="ECO:0000313" key="9">
    <source>
        <dbReference type="Proteomes" id="UP000294344"/>
    </source>
</evidence>
<evidence type="ECO:0000256" key="3">
    <source>
        <dbReference type="ARBA" id="ARBA00022598"/>
    </source>
</evidence>
<keyword evidence="3 5" id="KW-0436">Ligase</keyword>
<keyword evidence="4 5" id="KW-0030">Aminoacyl-tRNA synthetase</keyword>
<comment type="catalytic activity">
    <reaction evidence="5">
        <text>tRNA(His) + L-histidine + ATP = L-histidyl-tRNA(His) + AMP + diphosphate + H(+)</text>
        <dbReference type="Rhea" id="RHEA:17313"/>
        <dbReference type="Rhea" id="RHEA-COMP:9665"/>
        <dbReference type="Rhea" id="RHEA-COMP:9689"/>
        <dbReference type="ChEBI" id="CHEBI:15378"/>
        <dbReference type="ChEBI" id="CHEBI:30616"/>
        <dbReference type="ChEBI" id="CHEBI:33019"/>
        <dbReference type="ChEBI" id="CHEBI:57595"/>
        <dbReference type="ChEBI" id="CHEBI:78442"/>
        <dbReference type="ChEBI" id="CHEBI:78527"/>
        <dbReference type="ChEBI" id="CHEBI:456215"/>
        <dbReference type="EC" id="6.1.1.21"/>
    </reaction>
</comment>
<organism evidence="8 9">
    <name type="scientific">Buchnera aphidicola</name>
    <name type="common">Cinara curvipes</name>
    <dbReference type="NCBI Taxonomy" id="2518975"/>
    <lineage>
        <taxon>Bacteria</taxon>
        <taxon>Pseudomonadati</taxon>
        <taxon>Pseudomonadota</taxon>
        <taxon>Gammaproteobacteria</taxon>
        <taxon>Enterobacterales</taxon>
        <taxon>Erwiniaceae</taxon>
        <taxon>Buchnera</taxon>
    </lineage>
</organism>
<feature type="binding site" evidence="6">
    <location>
        <begin position="83"/>
        <end position="85"/>
    </location>
    <ligand>
        <name>L-histidine</name>
        <dbReference type="ChEBI" id="CHEBI:57595"/>
    </ligand>
</feature>
<comment type="subunit">
    <text evidence="2 5">Homodimer.</text>
</comment>
<feature type="domain" description="Aminoacyl-transfer RNA synthetases class-II family profile" evidence="7">
    <location>
        <begin position="25"/>
        <end position="316"/>
    </location>
</feature>
<dbReference type="InterPro" id="IPR004516">
    <property type="entry name" value="HisRS/HisZ"/>
</dbReference>
<dbReference type="Proteomes" id="UP000294344">
    <property type="component" value="Chromosome"/>
</dbReference>
<dbReference type="GO" id="GO:0006427">
    <property type="term" value="P:histidyl-tRNA aminoacylation"/>
    <property type="evidence" value="ECO:0007669"/>
    <property type="project" value="UniProtKB-UniRule"/>
</dbReference>
<evidence type="ECO:0000256" key="4">
    <source>
        <dbReference type="ARBA" id="ARBA00023146"/>
    </source>
</evidence>
<dbReference type="InterPro" id="IPR015807">
    <property type="entry name" value="His-tRNA-ligase"/>
</dbReference>
<gene>
    <name evidence="5 8" type="primary">hisS</name>
    <name evidence="8" type="ORF">BUCICURV3402_188</name>
</gene>
<dbReference type="CDD" id="cd00773">
    <property type="entry name" value="HisRS-like_core"/>
    <property type="match status" value="1"/>
</dbReference>
<evidence type="ECO:0000256" key="2">
    <source>
        <dbReference type="ARBA" id="ARBA00011738"/>
    </source>
</evidence>
<feature type="binding site" evidence="6">
    <location>
        <position position="128"/>
    </location>
    <ligand>
        <name>L-histidine</name>
        <dbReference type="ChEBI" id="CHEBI:57595"/>
    </ligand>
</feature>
<dbReference type="HAMAP" id="MF_00127">
    <property type="entry name" value="His_tRNA_synth"/>
    <property type="match status" value="1"/>
</dbReference>
<dbReference type="GO" id="GO:0005524">
    <property type="term" value="F:ATP binding"/>
    <property type="evidence" value="ECO:0007669"/>
    <property type="project" value="UniProtKB-UniRule"/>
</dbReference>
<comment type="subcellular location">
    <subcellularLocation>
        <location evidence="5">Cytoplasm</location>
    </subcellularLocation>
</comment>
<dbReference type="InterPro" id="IPR041715">
    <property type="entry name" value="HisRS-like_core"/>
</dbReference>
<feature type="binding site" evidence="6">
    <location>
        <position position="260"/>
    </location>
    <ligand>
        <name>L-histidine</name>
        <dbReference type="ChEBI" id="CHEBI:57595"/>
    </ligand>
</feature>
<dbReference type="AlphaFoldDB" id="A0A451D6N1"/>
<dbReference type="InterPro" id="IPR006195">
    <property type="entry name" value="aa-tRNA-synth_II"/>
</dbReference>
<dbReference type="GO" id="GO:0005737">
    <property type="term" value="C:cytoplasm"/>
    <property type="evidence" value="ECO:0007669"/>
    <property type="project" value="UniProtKB-SubCell"/>
</dbReference>
<evidence type="ECO:0000256" key="6">
    <source>
        <dbReference type="PIRSR" id="PIRSR001549-1"/>
    </source>
</evidence>
<dbReference type="PIRSF" id="PIRSF001549">
    <property type="entry name" value="His-tRNA_synth"/>
    <property type="match status" value="1"/>
</dbReference>
<protein>
    <recommendedName>
        <fullName evidence="5">Histidine--tRNA ligase</fullName>
        <ecNumber evidence="5">6.1.1.21</ecNumber>
    </recommendedName>
    <alternativeName>
        <fullName evidence="5">Histidyl-tRNA synthetase</fullName>
        <shortName evidence="5">HisRS</shortName>
    </alternativeName>
</protein>
<dbReference type="SUPFAM" id="SSF55681">
    <property type="entry name" value="Class II aaRS and biotin synthetases"/>
    <property type="match status" value="1"/>
</dbReference>
<proteinExistence type="inferred from homology"/>
<keyword evidence="5" id="KW-0547">Nucleotide-binding</keyword>
<keyword evidence="5" id="KW-0963">Cytoplasm</keyword>
<feature type="binding site" evidence="6">
    <location>
        <position position="114"/>
    </location>
    <ligand>
        <name>L-histidine</name>
        <dbReference type="ChEBI" id="CHEBI:57595"/>
    </ligand>
</feature>
<evidence type="ECO:0000259" key="7">
    <source>
        <dbReference type="PROSITE" id="PS50862"/>
    </source>
</evidence>
<reference evidence="8 9" key="1">
    <citation type="submission" date="2019-02" db="EMBL/GenBank/DDBJ databases">
        <authorList>
            <person name="Manzano-Marin A."/>
            <person name="Manzano-Marin A."/>
        </authorList>
    </citation>
    <scope>NUCLEOTIDE SEQUENCE [LARGE SCALE GENOMIC DNA]</scope>
    <source>
        <strain evidence="8 9">BuCicurvipes</strain>
    </source>
</reference>
<dbReference type="EMBL" id="LR217710">
    <property type="protein sequence ID" value="VFP81478.1"/>
    <property type="molecule type" value="Genomic_DNA"/>
</dbReference>
<dbReference type="RefSeq" id="WP_154029240.1">
    <property type="nucleotide sequence ID" value="NZ_LR217710.1"/>
</dbReference>
<dbReference type="Gene3D" id="3.30.930.10">
    <property type="entry name" value="Bira Bifunctional Protein, Domain 2"/>
    <property type="match status" value="1"/>
</dbReference>
<evidence type="ECO:0000256" key="5">
    <source>
        <dbReference type="HAMAP-Rule" id="MF_00127"/>
    </source>
</evidence>
<feature type="binding site" evidence="6">
    <location>
        <begin position="264"/>
        <end position="265"/>
    </location>
    <ligand>
        <name>L-histidine</name>
        <dbReference type="ChEBI" id="CHEBI:57595"/>
    </ligand>
</feature>
<dbReference type="PANTHER" id="PTHR43707:SF1">
    <property type="entry name" value="HISTIDINE--TRNA LIGASE, MITOCHONDRIAL-RELATED"/>
    <property type="match status" value="1"/>
</dbReference>
<dbReference type="EC" id="6.1.1.21" evidence="5"/>
<name>A0A451D6N1_9GAMM</name>
<dbReference type="PROSITE" id="PS50862">
    <property type="entry name" value="AA_TRNA_LIGASE_II"/>
    <property type="match status" value="1"/>
</dbReference>
<accession>A0A451D6N1</accession>
<dbReference type="NCBIfam" id="TIGR00442">
    <property type="entry name" value="hisS"/>
    <property type="match status" value="1"/>
</dbReference>
<keyword evidence="5" id="KW-0067">ATP-binding</keyword>
<dbReference type="GO" id="GO:0004821">
    <property type="term" value="F:histidine-tRNA ligase activity"/>
    <property type="evidence" value="ECO:0007669"/>
    <property type="project" value="UniProtKB-UniRule"/>
</dbReference>
<evidence type="ECO:0000313" key="8">
    <source>
        <dbReference type="EMBL" id="VFP81478.1"/>
    </source>
</evidence>
<comment type="similarity">
    <text evidence="1 5">Belongs to the class-II aminoacyl-tRNA synthetase family.</text>
</comment>
<dbReference type="PANTHER" id="PTHR43707">
    <property type="entry name" value="HISTIDYL-TRNA SYNTHETASE"/>
    <property type="match status" value="1"/>
</dbReference>